<dbReference type="GO" id="GO:0005829">
    <property type="term" value="C:cytosol"/>
    <property type="evidence" value="ECO:0007669"/>
    <property type="project" value="TreeGrafter"/>
</dbReference>
<keyword evidence="7" id="KW-1185">Reference proteome</keyword>
<dbReference type="PANTHER" id="PTHR11049">
    <property type="entry name" value="ACYL COENZYME A THIOESTER HYDROLASE"/>
    <property type="match status" value="1"/>
</dbReference>
<evidence type="ECO:0000256" key="2">
    <source>
        <dbReference type="ARBA" id="ARBA00022801"/>
    </source>
</evidence>
<dbReference type="PANTHER" id="PTHR11049:SF24">
    <property type="entry name" value="CYTOSOLIC ACYL COENZYME A THIOESTER HYDROLASE"/>
    <property type="match status" value="1"/>
</dbReference>
<reference evidence="6 7" key="1">
    <citation type="submission" date="2017-10" db="EMBL/GenBank/DDBJ databases">
        <title>Draft genome of Longimonas halophila.</title>
        <authorList>
            <person name="Goh K.M."/>
            <person name="Shamsir M.S."/>
            <person name="Lim S.W."/>
        </authorList>
    </citation>
    <scope>NUCLEOTIDE SEQUENCE [LARGE SCALE GENOMIC DNA]</scope>
    <source>
        <strain evidence="6 7">KCTC 42399</strain>
    </source>
</reference>
<protein>
    <submittedName>
        <fullName evidence="6">Acyl-CoA thioesterase</fullName>
    </submittedName>
</protein>
<evidence type="ECO:0000313" key="6">
    <source>
        <dbReference type="EMBL" id="PEN07966.1"/>
    </source>
</evidence>
<dbReference type="InterPro" id="IPR029069">
    <property type="entry name" value="HotDog_dom_sf"/>
</dbReference>
<dbReference type="Proteomes" id="UP000221024">
    <property type="component" value="Unassembled WGS sequence"/>
</dbReference>
<organism evidence="6 7">
    <name type="scientific">Longimonas halophila</name>
    <dbReference type="NCBI Taxonomy" id="1469170"/>
    <lineage>
        <taxon>Bacteria</taxon>
        <taxon>Pseudomonadati</taxon>
        <taxon>Rhodothermota</taxon>
        <taxon>Rhodothermia</taxon>
        <taxon>Rhodothermales</taxon>
        <taxon>Salisaetaceae</taxon>
        <taxon>Longimonas</taxon>
    </lineage>
</organism>
<evidence type="ECO:0000256" key="3">
    <source>
        <dbReference type="PROSITE-ProRule" id="PRU01106"/>
    </source>
</evidence>
<name>A0A2H3P1Y6_9BACT</name>
<dbReference type="Pfam" id="PF03061">
    <property type="entry name" value="4HBT"/>
    <property type="match status" value="1"/>
</dbReference>
<evidence type="ECO:0000259" key="5">
    <source>
        <dbReference type="PROSITE" id="PS51770"/>
    </source>
</evidence>
<dbReference type="SUPFAM" id="SSF54637">
    <property type="entry name" value="Thioesterase/thiol ester dehydrase-isomerase"/>
    <property type="match status" value="1"/>
</dbReference>
<dbReference type="GO" id="GO:0052816">
    <property type="term" value="F:long-chain fatty acyl-CoA hydrolase activity"/>
    <property type="evidence" value="ECO:0007669"/>
    <property type="project" value="TreeGrafter"/>
</dbReference>
<evidence type="ECO:0000256" key="1">
    <source>
        <dbReference type="ARBA" id="ARBA00010458"/>
    </source>
</evidence>
<feature type="region of interest" description="Disordered" evidence="4">
    <location>
        <begin position="135"/>
        <end position="159"/>
    </location>
</feature>
<dbReference type="Gene3D" id="3.10.129.10">
    <property type="entry name" value="Hotdog Thioesterase"/>
    <property type="match status" value="1"/>
</dbReference>
<comment type="similarity">
    <text evidence="1">Belongs to the acyl coenzyme A hydrolase family.</text>
</comment>
<sequence length="159" mass="17105">MLLMSDAPASSPSPPIAAETRMVRAVFPGDTNHYHTLFGGSAMAWMDQAAFICATRWCRTKVVTVHTGEIDFQQPVPEGTIVELVARVVQTGTSSMQVRTEMFIEPMDQYERILACTGTFTLVALGADDAPAQVPALRASDSPEGHAVADEPPTTGARR</sequence>
<comment type="caution">
    <text evidence="6">The sequence shown here is derived from an EMBL/GenBank/DDBJ whole genome shotgun (WGS) entry which is preliminary data.</text>
</comment>
<dbReference type="InterPro" id="IPR006683">
    <property type="entry name" value="Thioestr_dom"/>
</dbReference>
<dbReference type="GO" id="GO:0009062">
    <property type="term" value="P:fatty acid catabolic process"/>
    <property type="evidence" value="ECO:0007669"/>
    <property type="project" value="TreeGrafter"/>
</dbReference>
<dbReference type="AlphaFoldDB" id="A0A2H3P1Y6"/>
<dbReference type="EMBL" id="PDEP01000004">
    <property type="protein sequence ID" value="PEN07966.1"/>
    <property type="molecule type" value="Genomic_DNA"/>
</dbReference>
<keyword evidence="2 3" id="KW-0378">Hydrolase</keyword>
<dbReference type="CDD" id="cd03442">
    <property type="entry name" value="BFIT_BACH"/>
    <property type="match status" value="1"/>
</dbReference>
<dbReference type="OrthoDB" id="9791628at2"/>
<dbReference type="PROSITE" id="PS51770">
    <property type="entry name" value="HOTDOG_ACOT"/>
    <property type="match status" value="1"/>
</dbReference>
<proteinExistence type="inferred from homology"/>
<evidence type="ECO:0000313" key="7">
    <source>
        <dbReference type="Proteomes" id="UP000221024"/>
    </source>
</evidence>
<dbReference type="GO" id="GO:0006637">
    <property type="term" value="P:acyl-CoA metabolic process"/>
    <property type="evidence" value="ECO:0007669"/>
    <property type="project" value="TreeGrafter"/>
</dbReference>
<accession>A0A2H3P1Y6</accession>
<gene>
    <name evidence="6" type="ORF">CRI93_05850</name>
</gene>
<dbReference type="InterPro" id="IPR040170">
    <property type="entry name" value="Cytosol_ACT"/>
</dbReference>
<evidence type="ECO:0000256" key="4">
    <source>
        <dbReference type="SAM" id="MobiDB-lite"/>
    </source>
</evidence>
<dbReference type="InterPro" id="IPR033120">
    <property type="entry name" value="HOTDOG_ACOT"/>
</dbReference>
<feature type="domain" description="HotDog ACOT-type" evidence="5">
    <location>
        <begin position="16"/>
        <end position="128"/>
    </location>
</feature>